<dbReference type="Proteomes" id="UP000728032">
    <property type="component" value="Unassembled WGS sequence"/>
</dbReference>
<proteinExistence type="predicted"/>
<sequence length="160" mass="16763">MFRTFLITRRCTQWSTTTTGAGIVYVNVISTEKVQRESRVGSALYTITSLSTHIVVTISSRVKCDILWAKNYDFGADDLNKQQSLDSAEATDAGQGAPREGILGAATGAVGNISQVASNAVKQSGEAIVNAGKGIVEMGGSVISGLKRGFSKISESGGDQ</sequence>
<evidence type="ECO:0000313" key="2">
    <source>
        <dbReference type="Proteomes" id="UP000728032"/>
    </source>
</evidence>
<dbReference type="OrthoDB" id="6511257at2759"/>
<accession>A0A7R9QWX6</accession>
<reference evidence="1" key="1">
    <citation type="submission" date="2020-11" db="EMBL/GenBank/DDBJ databases">
        <authorList>
            <person name="Tran Van P."/>
        </authorList>
    </citation>
    <scope>NUCLEOTIDE SEQUENCE</scope>
</reference>
<protein>
    <submittedName>
        <fullName evidence="1">Uncharacterized protein</fullName>
    </submittedName>
</protein>
<gene>
    <name evidence="1" type="ORF">ONB1V03_LOCUS17491</name>
</gene>
<dbReference type="AlphaFoldDB" id="A0A7R9QWX6"/>
<organism evidence="1">
    <name type="scientific">Oppiella nova</name>
    <dbReference type="NCBI Taxonomy" id="334625"/>
    <lineage>
        <taxon>Eukaryota</taxon>
        <taxon>Metazoa</taxon>
        <taxon>Ecdysozoa</taxon>
        <taxon>Arthropoda</taxon>
        <taxon>Chelicerata</taxon>
        <taxon>Arachnida</taxon>
        <taxon>Acari</taxon>
        <taxon>Acariformes</taxon>
        <taxon>Sarcoptiformes</taxon>
        <taxon>Oribatida</taxon>
        <taxon>Brachypylina</taxon>
        <taxon>Oppioidea</taxon>
        <taxon>Oppiidae</taxon>
        <taxon>Oppiella</taxon>
    </lineage>
</organism>
<dbReference type="EMBL" id="OC936659">
    <property type="protein sequence ID" value="CAD7660929.1"/>
    <property type="molecule type" value="Genomic_DNA"/>
</dbReference>
<evidence type="ECO:0000313" key="1">
    <source>
        <dbReference type="EMBL" id="CAD7660929.1"/>
    </source>
</evidence>
<dbReference type="EMBL" id="CAJPVJ010021834">
    <property type="protein sequence ID" value="CAG2178065.1"/>
    <property type="molecule type" value="Genomic_DNA"/>
</dbReference>
<name>A0A7R9QWX6_9ACAR</name>
<keyword evidence="2" id="KW-1185">Reference proteome</keyword>